<name>A0ABV5DZC5_9ACTN</name>
<dbReference type="NCBIfam" id="TIGR02570">
    <property type="entry name" value="cas7_GSU0053"/>
    <property type="match status" value="1"/>
</dbReference>
<dbReference type="InterPro" id="IPR013403">
    <property type="entry name" value="CRISPR-assoc_prot_Csb1/Cas7u"/>
</dbReference>
<dbReference type="Pfam" id="PF09617">
    <property type="entry name" value="Cas_GSU0053"/>
    <property type="match status" value="1"/>
</dbReference>
<evidence type="ECO:0000256" key="1">
    <source>
        <dbReference type="SAM" id="MobiDB-lite"/>
    </source>
</evidence>
<protein>
    <submittedName>
        <fullName evidence="2">Type I-U CRISPR-associated RAMP protein Csb1/Cas7u</fullName>
    </submittedName>
</protein>
<proteinExistence type="predicted"/>
<dbReference type="EMBL" id="JAYMRS010000008">
    <property type="protein sequence ID" value="MFB8769947.1"/>
    <property type="molecule type" value="Genomic_DNA"/>
</dbReference>
<organism evidence="2 3">
    <name type="scientific">Nocardiopsis alba</name>
    <dbReference type="NCBI Taxonomy" id="53437"/>
    <lineage>
        <taxon>Bacteria</taxon>
        <taxon>Bacillati</taxon>
        <taxon>Actinomycetota</taxon>
        <taxon>Actinomycetes</taxon>
        <taxon>Streptosporangiales</taxon>
        <taxon>Nocardiopsidaceae</taxon>
        <taxon>Nocardiopsis</taxon>
    </lineage>
</organism>
<evidence type="ECO:0000313" key="3">
    <source>
        <dbReference type="Proteomes" id="UP001585053"/>
    </source>
</evidence>
<gene>
    <name evidence="2" type="primary">cas7u</name>
    <name evidence="2" type="ORF">VSQ78_19740</name>
</gene>
<feature type="region of interest" description="Disordered" evidence="1">
    <location>
        <begin position="245"/>
        <end position="266"/>
    </location>
</feature>
<accession>A0ABV5DZC5</accession>
<dbReference type="RefSeq" id="WP_376737647.1">
    <property type="nucleotide sequence ID" value="NZ_JAYMRS010000008.1"/>
</dbReference>
<feature type="region of interest" description="Disordered" evidence="1">
    <location>
        <begin position="31"/>
        <end position="63"/>
    </location>
</feature>
<comment type="caution">
    <text evidence="2">The sequence shown here is derived from an EMBL/GenBank/DDBJ whole genome shotgun (WGS) entry which is preliminary data.</text>
</comment>
<sequence length="402" mass="43733">MSSQFLELLLAAVGPERPWAGVSAQAEYRPAAGDKVFPPSYPKDPSSSSSSPKDKNQEEENPLADSPYLAEVHWVGDKQRWVVVLDQVPSQANRVETALLEARDEGRIRLPLFELTTSTSRGPVRITSLEMPHRFADAYLRDSQIDGVRFAKTEVGQKIRSVTARDVRALFEYSPESLLFGGWDSHRKGHQIRFARAYSSSIVGLDPRLGRRQGGRMDPVNLTGAVKDSTKDDWEFMIPGEKKAKTKGEKLSERGHGNIAPNPAHGGVSITGARRAGWLSMAALARLRFGDAPVEAVRLARATLAALALAGDRLAFGGPSVWLRSGCDLIHTGQRLVFEGEGQAREEISLGAGEAIEAFHELCERTAKAGITMSQESIALEPVPALAKAIEYSVAKSDEPGE</sequence>
<evidence type="ECO:0000313" key="2">
    <source>
        <dbReference type="EMBL" id="MFB8769947.1"/>
    </source>
</evidence>
<keyword evidence="3" id="KW-1185">Reference proteome</keyword>
<dbReference type="Proteomes" id="UP001585053">
    <property type="component" value="Unassembled WGS sequence"/>
</dbReference>
<reference evidence="2 3" key="1">
    <citation type="submission" date="2024-01" db="EMBL/GenBank/DDBJ databases">
        <title>Genome mining of biosynthetic gene clusters to explore secondary metabolites of Streptomyces sp.</title>
        <authorList>
            <person name="Baig A."/>
            <person name="Ajitkumar Shintre N."/>
            <person name="Kumar H."/>
            <person name="Anbarasu A."/>
            <person name="Ramaiah S."/>
        </authorList>
    </citation>
    <scope>NUCLEOTIDE SEQUENCE [LARGE SCALE GENOMIC DNA]</scope>
    <source>
        <strain evidence="2 3">A01</strain>
    </source>
</reference>
<feature type="compositionally biased region" description="Basic and acidic residues" evidence="1">
    <location>
        <begin position="245"/>
        <end position="256"/>
    </location>
</feature>